<dbReference type="Gene3D" id="3.90.70.10">
    <property type="entry name" value="Cysteine proteinases"/>
    <property type="match status" value="1"/>
</dbReference>
<evidence type="ECO:0000259" key="3">
    <source>
        <dbReference type="PROSITE" id="PS50206"/>
    </source>
</evidence>
<dbReference type="InterPro" id="IPR036873">
    <property type="entry name" value="Rhodanese-like_dom_sf"/>
</dbReference>
<dbReference type="GO" id="GO:0004843">
    <property type="term" value="F:cysteine-type deubiquitinase activity"/>
    <property type="evidence" value="ECO:0007669"/>
    <property type="project" value="InterPro"/>
</dbReference>
<gene>
    <name evidence="5" type="ORF">PCL_06220</name>
</gene>
<dbReference type="InterPro" id="IPR028889">
    <property type="entry name" value="USP"/>
</dbReference>
<protein>
    <recommendedName>
        <fullName evidence="7">Ubiquitin carboxyl-terminal hydrolase 2</fullName>
    </recommendedName>
</protein>
<dbReference type="Pfam" id="PF00443">
    <property type="entry name" value="UCH"/>
    <property type="match status" value="1"/>
</dbReference>
<dbReference type="SUPFAM" id="SSF54001">
    <property type="entry name" value="Cysteine proteinases"/>
    <property type="match status" value="1"/>
</dbReference>
<dbReference type="PROSITE" id="PS50206">
    <property type="entry name" value="RHODANESE_3"/>
    <property type="match status" value="1"/>
</dbReference>
<evidence type="ECO:0000313" key="6">
    <source>
        <dbReference type="Proteomes" id="UP000245956"/>
    </source>
</evidence>
<reference evidence="5 6" key="1">
    <citation type="journal article" date="2016" name="Front. Microbiol.">
        <title>Genome and transcriptome sequences reveal the specific parasitism of the nematophagous Purpureocillium lilacinum 36-1.</title>
        <authorList>
            <person name="Xie J."/>
            <person name="Li S."/>
            <person name="Mo C."/>
            <person name="Xiao X."/>
            <person name="Peng D."/>
            <person name="Wang G."/>
            <person name="Xiao Y."/>
        </authorList>
    </citation>
    <scope>NUCLEOTIDE SEQUENCE [LARGE SCALE GENOMIC DNA]</scope>
    <source>
        <strain evidence="5 6">36-1</strain>
    </source>
</reference>
<evidence type="ECO:0000313" key="5">
    <source>
        <dbReference type="EMBL" id="PWI75562.1"/>
    </source>
</evidence>
<evidence type="ECO:0008006" key="7">
    <source>
        <dbReference type="Google" id="ProtNLM"/>
    </source>
</evidence>
<evidence type="ECO:0000256" key="1">
    <source>
        <dbReference type="ARBA" id="ARBA00009085"/>
    </source>
</evidence>
<feature type="region of interest" description="Disordered" evidence="2">
    <location>
        <begin position="241"/>
        <end position="263"/>
    </location>
</feature>
<feature type="region of interest" description="Disordered" evidence="2">
    <location>
        <begin position="72"/>
        <end position="92"/>
    </location>
</feature>
<feature type="region of interest" description="Disordered" evidence="2">
    <location>
        <begin position="37"/>
        <end position="60"/>
    </location>
</feature>
<comment type="similarity">
    <text evidence="1">Belongs to the peptidase C19 family.</text>
</comment>
<organism evidence="5 6">
    <name type="scientific">Purpureocillium lilacinum</name>
    <name type="common">Paecilomyces lilacinus</name>
    <dbReference type="NCBI Taxonomy" id="33203"/>
    <lineage>
        <taxon>Eukaryota</taxon>
        <taxon>Fungi</taxon>
        <taxon>Dikarya</taxon>
        <taxon>Ascomycota</taxon>
        <taxon>Pezizomycotina</taxon>
        <taxon>Sordariomycetes</taxon>
        <taxon>Hypocreomycetidae</taxon>
        <taxon>Hypocreales</taxon>
        <taxon>Ophiocordycipitaceae</taxon>
        <taxon>Purpureocillium</taxon>
    </lineage>
</organism>
<dbReference type="InterPro" id="IPR050185">
    <property type="entry name" value="Ub_carboxyl-term_hydrolase"/>
</dbReference>
<dbReference type="Proteomes" id="UP000245956">
    <property type="component" value="Unassembled WGS sequence"/>
</dbReference>
<dbReference type="InterPro" id="IPR001394">
    <property type="entry name" value="Peptidase_C19_UCH"/>
</dbReference>
<dbReference type="CDD" id="cd02674">
    <property type="entry name" value="Peptidase_C19R"/>
    <property type="match status" value="1"/>
</dbReference>
<feature type="compositionally biased region" description="Pro residues" evidence="2">
    <location>
        <begin position="388"/>
        <end position="410"/>
    </location>
</feature>
<feature type="domain" description="USP" evidence="4">
    <location>
        <begin position="698"/>
        <end position="1064"/>
    </location>
</feature>
<dbReference type="EMBL" id="LCWV01000002">
    <property type="protein sequence ID" value="PWI75562.1"/>
    <property type="molecule type" value="Genomic_DNA"/>
</dbReference>
<dbReference type="SMART" id="SM00450">
    <property type="entry name" value="RHOD"/>
    <property type="match status" value="1"/>
</dbReference>
<dbReference type="GO" id="GO:0016579">
    <property type="term" value="P:protein deubiquitination"/>
    <property type="evidence" value="ECO:0007669"/>
    <property type="project" value="InterPro"/>
</dbReference>
<feature type="compositionally biased region" description="Polar residues" evidence="2">
    <location>
        <begin position="350"/>
        <end position="366"/>
    </location>
</feature>
<feature type="domain" description="Rhodanese" evidence="3">
    <location>
        <begin position="436"/>
        <end position="564"/>
    </location>
</feature>
<proteinExistence type="inferred from homology"/>
<dbReference type="AlphaFoldDB" id="A0A2U3EM65"/>
<dbReference type="InterPro" id="IPR001763">
    <property type="entry name" value="Rhodanese-like_dom"/>
</dbReference>
<feature type="compositionally biased region" description="Basic and acidic residues" evidence="2">
    <location>
        <begin position="41"/>
        <end position="50"/>
    </location>
</feature>
<evidence type="ECO:0000259" key="4">
    <source>
        <dbReference type="PROSITE" id="PS50235"/>
    </source>
</evidence>
<dbReference type="SUPFAM" id="SSF52821">
    <property type="entry name" value="Rhodanese/Cell cycle control phosphatase"/>
    <property type="match status" value="1"/>
</dbReference>
<comment type="caution">
    <text evidence="5">The sequence shown here is derived from an EMBL/GenBank/DDBJ whole genome shotgun (WGS) entry which is preliminary data.</text>
</comment>
<feature type="region of interest" description="Disordered" evidence="2">
    <location>
        <begin position="629"/>
        <end position="696"/>
    </location>
</feature>
<evidence type="ECO:0000256" key="2">
    <source>
        <dbReference type="SAM" id="MobiDB-lite"/>
    </source>
</evidence>
<feature type="region of interest" description="Disordered" evidence="2">
    <location>
        <begin position="285"/>
        <end position="427"/>
    </location>
</feature>
<dbReference type="Gene3D" id="3.40.250.10">
    <property type="entry name" value="Rhodanese-like domain"/>
    <property type="match status" value="1"/>
</dbReference>
<dbReference type="PROSITE" id="PS50235">
    <property type="entry name" value="USP_3"/>
    <property type="match status" value="1"/>
</dbReference>
<dbReference type="Pfam" id="PF00581">
    <property type="entry name" value="Rhodanese"/>
    <property type="match status" value="1"/>
</dbReference>
<accession>A0A2U3EM65</accession>
<dbReference type="PANTHER" id="PTHR21646">
    <property type="entry name" value="UBIQUITIN CARBOXYL-TERMINAL HYDROLASE"/>
    <property type="match status" value="1"/>
</dbReference>
<name>A0A2U3EM65_PURLI</name>
<feature type="compositionally biased region" description="Low complexity" evidence="2">
    <location>
        <begin position="241"/>
        <end position="252"/>
    </location>
</feature>
<sequence length="1067" mass="117780">MSYRGARNGSVASDAAPLALQRLRGLPAGVNRRSAAGLHLTRGDEAREGRQLQPSSTKVVTTATLLLRDTSRPPYAASQLQASPCRHTPDDGQRHTTCAIAIAVMTTARHSLPDGRHNGLGRPPLPHIEDLVAIPTDIDANQSIRRLLEQAEAALRQSEMSRDFNRPGLALKEYIRASIIAVQVVSNHKDYPAMRSGDAARAHNALLRRISAQSDAYEHIKRDIIQDNRRTGVRPTVIRAAANGAPKENAAAETKKKPPIHPKPQALHGNALRSSIDADLAARFANLGGPQPSPGQDPRIKTYPIPAQRPSGPREMPGKLNLDTDAMPKLPDAIYSPARGSVSGEAARLPTSTPRGLFSRTGSVSAQGDYFPPMRPDADASEPSDPKQNPPKPTPPPTQPPPPRPAPPRPEPPKAETVDLPPGDDITPQQLYEAMRKASILLIDVRSREDFDEGHIMAQAIVCVEPSILLRDNISADEISESMVLSPRQDQPLFERRDGYDLVVFYDQSSERVTQTPKNSDQIVVLSLHRALVHLNYGRELRRPPRILRGGLDAWVDLMGPRSLQATDPDRARASKRNGIIQRRGSKYIIRPLQPADVRAWQNTLEQEAQHTATRPSFPRTGEEFLRSRPAERQSMMRPPVSAAASAPHRFEQLPAPPAKPRAAVQKPTHSGLASSEEPEPMRPSRGGKPDGIARAPTGLYNPRNWCYANSTLQALLASPEFSRQLADSEWMQAKVPRKAGEKIDPPQLMIRIISNLFHWMSTGKFETMKAQTLMDYSRHLCKTTDENAQFGGHQQQDAQEFMSFVMDQLHDETNLARDRGGHVEQPSTRGRTVLQAAAAYWEGHTRLNRSLVDRYWRGLDVGTVRCLECGTSTYTFSPFSWISVPVGADNASLGDVMARWAGSNSLDNYTCDHCGRATRATQSTSLARMPPLFCLGLRRFDVNAQGYLSKSYAAISWDFNDFDFSPYFVDPSGGSMTTDRAFRAPFRYECYAVICHAGKGIETGHYKAYVRDAGTHDPYAWYLCNDSSVSKVRIGSGDAADAARHVFSDGQGTVPYLVFFRRKEAD</sequence>
<dbReference type="InterPro" id="IPR038765">
    <property type="entry name" value="Papain-like_cys_pep_sf"/>
</dbReference>